<dbReference type="EMBL" id="LIHL02000002">
    <property type="protein sequence ID" value="KAF5477852.1"/>
    <property type="molecule type" value="Genomic_DNA"/>
</dbReference>
<reference evidence="1" key="1">
    <citation type="submission" date="2015-10" db="EMBL/GenBank/DDBJ databases">
        <authorList>
            <person name="Martinez-Garcia P.J."/>
            <person name="Crepeau M.W."/>
            <person name="Puiu D."/>
            <person name="Gonzalez-Ibeas D."/>
            <person name="Whalen J."/>
            <person name="Stevens K."/>
            <person name="Paul R."/>
            <person name="Butterfield T."/>
            <person name="Britton M."/>
            <person name="Reagan R."/>
            <person name="Chakraborty S."/>
            <person name="Walawage S.L."/>
            <person name="Vasquez-Gross H.A."/>
            <person name="Cardeno C."/>
            <person name="Famula R."/>
            <person name="Pratt K."/>
            <person name="Kuruganti S."/>
            <person name="Aradhya M.K."/>
            <person name="Leslie C.A."/>
            <person name="Dandekar A.M."/>
            <person name="Salzberg S.L."/>
            <person name="Wegrzyn J.L."/>
            <person name="Langley C.H."/>
            <person name="Neale D.B."/>
        </authorList>
    </citation>
    <scope>NUCLEOTIDE SEQUENCE</scope>
    <source>
        <tissue evidence="1">Leaves</tissue>
    </source>
</reference>
<accession>A0A833Y7W8</accession>
<sequence>MDSCQGENELQRYLHSLKKEVKGVNEDFKLFRKEIKSWIFKIIKGLGLGLGLGLGQRLRPLKIGKRKSTGCNSLRPDKGKAKLGLGLISPLRLPKLKWRPKLHLPVFEKGSTSGSVSLSNRSPGPEETLILVLVTTAPKQKCMQASTEHLEEISDLSTVILVEKATGWVSEKSMTRAESVEGLEHGGKTQITTMGPLALVPSCDHGVMPTFKVGFVEAAHTTSPEVKRLAANPESPMESTIGAIEETQDLNKGLSLVPLSPLNNKDGSSSDWVLQKVNEIQHIVGISHG</sequence>
<protein>
    <submittedName>
        <fullName evidence="1">Uncharacterized protein</fullName>
    </submittedName>
</protein>
<reference evidence="1" key="2">
    <citation type="submission" date="2020-03" db="EMBL/GenBank/DDBJ databases">
        <title>Walnut 2.0.</title>
        <authorList>
            <person name="Marrano A."/>
            <person name="Britton M."/>
            <person name="Zimin A.V."/>
            <person name="Zaini P.A."/>
            <person name="Workman R."/>
            <person name="Puiu D."/>
            <person name="Bianco L."/>
            <person name="Allen B.J."/>
            <person name="Troggio M."/>
            <person name="Leslie C.A."/>
            <person name="Timp W."/>
            <person name="Dendekar A."/>
            <person name="Salzberg S.L."/>
            <person name="Neale D.B."/>
        </authorList>
    </citation>
    <scope>NUCLEOTIDE SEQUENCE</scope>
    <source>
        <tissue evidence="1">Leaves</tissue>
    </source>
</reference>
<gene>
    <name evidence="1" type="ORF">F2P56_004464</name>
</gene>
<feature type="non-terminal residue" evidence="1">
    <location>
        <position position="289"/>
    </location>
</feature>
<organism evidence="1 2">
    <name type="scientific">Juglans regia</name>
    <name type="common">English walnut</name>
    <dbReference type="NCBI Taxonomy" id="51240"/>
    <lineage>
        <taxon>Eukaryota</taxon>
        <taxon>Viridiplantae</taxon>
        <taxon>Streptophyta</taxon>
        <taxon>Embryophyta</taxon>
        <taxon>Tracheophyta</taxon>
        <taxon>Spermatophyta</taxon>
        <taxon>Magnoliopsida</taxon>
        <taxon>eudicotyledons</taxon>
        <taxon>Gunneridae</taxon>
        <taxon>Pentapetalae</taxon>
        <taxon>rosids</taxon>
        <taxon>fabids</taxon>
        <taxon>Fagales</taxon>
        <taxon>Juglandaceae</taxon>
        <taxon>Juglans</taxon>
    </lineage>
</organism>
<dbReference type="Proteomes" id="UP000619265">
    <property type="component" value="Unassembled WGS sequence"/>
</dbReference>
<evidence type="ECO:0000313" key="1">
    <source>
        <dbReference type="EMBL" id="KAF5477852.1"/>
    </source>
</evidence>
<dbReference type="AlphaFoldDB" id="A0A833Y7W8"/>
<evidence type="ECO:0000313" key="2">
    <source>
        <dbReference type="Proteomes" id="UP000619265"/>
    </source>
</evidence>
<dbReference type="Gramene" id="Jr02_13830_p1">
    <property type="protein sequence ID" value="cds.Jr02_13830_p1"/>
    <property type="gene ID" value="Jr02_13830"/>
</dbReference>
<name>A0A833Y7W8_JUGRE</name>
<comment type="caution">
    <text evidence="1">The sequence shown here is derived from an EMBL/GenBank/DDBJ whole genome shotgun (WGS) entry which is preliminary data.</text>
</comment>
<proteinExistence type="predicted"/>